<proteinExistence type="predicted"/>
<dbReference type="AlphaFoldDB" id="A0A839S637"/>
<dbReference type="InterPro" id="IPR011089">
    <property type="entry name" value="GmrSD_C"/>
</dbReference>
<dbReference type="RefSeq" id="WP_183659463.1">
    <property type="nucleotide sequence ID" value="NZ_JACHWU010000011.1"/>
</dbReference>
<evidence type="ECO:0000259" key="2">
    <source>
        <dbReference type="Pfam" id="PF07510"/>
    </source>
</evidence>
<dbReference type="PANTHER" id="PTHR24094:SF15">
    <property type="entry name" value="AMP-DEPENDENT SYNTHETASE_LIGASE DOMAIN-CONTAINING PROTEIN-RELATED"/>
    <property type="match status" value="1"/>
</dbReference>
<comment type="caution">
    <text evidence="3">The sequence shown here is derived from an EMBL/GenBank/DDBJ whole genome shotgun (WGS) entry which is preliminary data.</text>
</comment>
<dbReference type="Pfam" id="PF07510">
    <property type="entry name" value="GmrSD_C"/>
    <property type="match status" value="1"/>
</dbReference>
<reference evidence="3 4" key="1">
    <citation type="submission" date="2020-08" db="EMBL/GenBank/DDBJ databases">
        <title>Genomic Encyclopedia of Type Strains, Phase III (KMG-III): the genomes of soil and plant-associated and newly described type strains.</title>
        <authorList>
            <person name="Whitman W."/>
        </authorList>
    </citation>
    <scope>NUCLEOTIDE SEQUENCE [LARGE SCALE GENOMIC DNA]</scope>
    <source>
        <strain evidence="3 4">CECT 8577</strain>
    </source>
</reference>
<accession>A0A839S637</accession>
<feature type="chain" id="PRO_5038820439" description="GmrSD restriction endonucleases C-terminal domain-containing protein" evidence="1">
    <location>
        <begin position="21"/>
        <end position="209"/>
    </location>
</feature>
<feature type="domain" description="GmrSD restriction endonucleases C-terminal" evidence="2">
    <location>
        <begin position="110"/>
        <end position="204"/>
    </location>
</feature>
<evidence type="ECO:0000313" key="4">
    <source>
        <dbReference type="Proteomes" id="UP000550714"/>
    </source>
</evidence>
<feature type="signal peptide" evidence="1">
    <location>
        <begin position="1"/>
        <end position="20"/>
    </location>
</feature>
<dbReference type="Proteomes" id="UP000550714">
    <property type="component" value="Unassembled WGS sequence"/>
</dbReference>
<dbReference type="PANTHER" id="PTHR24094">
    <property type="entry name" value="SECRETED PROTEIN"/>
    <property type="match status" value="1"/>
</dbReference>
<gene>
    <name evidence="3" type="ORF">FHS23_004605</name>
</gene>
<protein>
    <recommendedName>
        <fullName evidence="2">GmrSD restriction endonucleases C-terminal domain-containing protein</fullName>
    </recommendedName>
</protein>
<keyword evidence="4" id="KW-1185">Reference proteome</keyword>
<evidence type="ECO:0000313" key="3">
    <source>
        <dbReference type="EMBL" id="MBB3053551.1"/>
    </source>
</evidence>
<dbReference type="EMBL" id="JACHWU010000011">
    <property type="protein sequence ID" value="MBB3053551.1"/>
    <property type="molecule type" value="Genomic_DNA"/>
</dbReference>
<sequence length="209" mass="22582">MNKKLVTALTTLVVAAGAYVYTGADLPFAQSDTPTTEAAPAAGGVDLSELTVAPEDTGAHYDREDWPHWSSVGEGCDARDAALKAHGRGVTVGDDCAVSGEWTSIYDGEVVTDASELDVDHWVPLAEVARSGARDWSEDEREAYANDPDVLVPVTASSNRSKGDQDPATWLPEQDRCGYVATWIQIKQRYELTVDRAEHEALTSVLKRC</sequence>
<organism evidence="3 4">
    <name type="scientific">Prauserella isguenensis</name>
    <dbReference type="NCBI Taxonomy" id="1470180"/>
    <lineage>
        <taxon>Bacteria</taxon>
        <taxon>Bacillati</taxon>
        <taxon>Actinomycetota</taxon>
        <taxon>Actinomycetes</taxon>
        <taxon>Pseudonocardiales</taxon>
        <taxon>Pseudonocardiaceae</taxon>
        <taxon>Prauserella</taxon>
    </lineage>
</organism>
<evidence type="ECO:0000256" key="1">
    <source>
        <dbReference type="SAM" id="SignalP"/>
    </source>
</evidence>
<name>A0A839S637_9PSEU</name>
<keyword evidence="1" id="KW-0732">Signal</keyword>